<dbReference type="PANTHER" id="PTHR48081:SF8">
    <property type="entry name" value="ALPHA_BETA HYDROLASE FOLD-3 DOMAIN-CONTAINING PROTEIN-RELATED"/>
    <property type="match status" value="1"/>
</dbReference>
<evidence type="ECO:0000313" key="5">
    <source>
        <dbReference type="Proteomes" id="UP000654075"/>
    </source>
</evidence>
<dbReference type="Gene3D" id="1.10.238.10">
    <property type="entry name" value="EF-hand"/>
    <property type="match status" value="1"/>
</dbReference>
<evidence type="ECO:0000256" key="1">
    <source>
        <dbReference type="ARBA" id="ARBA00022801"/>
    </source>
</evidence>
<protein>
    <recommendedName>
        <fullName evidence="3">Alpha/beta hydrolase fold-3 domain-containing protein</fullName>
    </recommendedName>
</protein>
<dbReference type="InterPro" id="IPR029058">
    <property type="entry name" value="AB_hydrolase_fold"/>
</dbReference>
<dbReference type="InterPro" id="IPR013094">
    <property type="entry name" value="AB_hydrolase_3"/>
</dbReference>
<keyword evidence="1" id="KW-0378">Hydrolase</keyword>
<dbReference type="Pfam" id="PF07859">
    <property type="entry name" value="Abhydrolase_3"/>
    <property type="match status" value="1"/>
</dbReference>
<evidence type="ECO:0000256" key="2">
    <source>
        <dbReference type="SAM" id="MobiDB-lite"/>
    </source>
</evidence>
<feature type="region of interest" description="Disordered" evidence="2">
    <location>
        <begin position="961"/>
        <end position="984"/>
    </location>
</feature>
<feature type="region of interest" description="Disordered" evidence="2">
    <location>
        <begin position="657"/>
        <end position="677"/>
    </location>
</feature>
<comment type="caution">
    <text evidence="4">The sequence shown here is derived from an EMBL/GenBank/DDBJ whole genome shotgun (WGS) entry which is preliminary data.</text>
</comment>
<dbReference type="PANTHER" id="PTHR48081">
    <property type="entry name" value="AB HYDROLASE SUPERFAMILY PROTEIN C4A8.06C"/>
    <property type="match status" value="1"/>
</dbReference>
<dbReference type="OrthoDB" id="408631at2759"/>
<dbReference type="SUPFAM" id="SSF53474">
    <property type="entry name" value="alpha/beta-Hydrolases"/>
    <property type="match status" value="1"/>
</dbReference>
<accession>A0A813HPW9</accession>
<dbReference type="SUPFAM" id="SSF47473">
    <property type="entry name" value="EF-hand"/>
    <property type="match status" value="1"/>
</dbReference>
<organism evidence="4 5">
    <name type="scientific">Polarella glacialis</name>
    <name type="common">Dinoflagellate</name>
    <dbReference type="NCBI Taxonomy" id="89957"/>
    <lineage>
        <taxon>Eukaryota</taxon>
        <taxon>Sar</taxon>
        <taxon>Alveolata</taxon>
        <taxon>Dinophyceae</taxon>
        <taxon>Suessiales</taxon>
        <taxon>Suessiaceae</taxon>
        <taxon>Polarella</taxon>
    </lineage>
</organism>
<reference evidence="4" key="1">
    <citation type="submission" date="2021-02" db="EMBL/GenBank/DDBJ databases">
        <authorList>
            <person name="Dougan E. K."/>
            <person name="Rhodes N."/>
            <person name="Thang M."/>
            <person name="Chan C."/>
        </authorList>
    </citation>
    <scope>NUCLEOTIDE SEQUENCE</scope>
</reference>
<feature type="domain" description="Alpha/beta hydrolase fold-3" evidence="3">
    <location>
        <begin position="513"/>
        <end position="642"/>
    </location>
</feature>
<dbReference type="GO" id="GO:0016787">
    <property type="term" value="F:hydrolase activity"/>
    <property type="evidence" value="ECO:0007669"/>
    <property type="project" value="UniProtKB-KW"/>
</dbReference>
<dbReference type="EMBL" id="CAJNNV010032520">
    <property type="protein sequence ID" value="CAE8640211.1"/>
    <property type="molecule type" value="Genomic_DNA"/>
</dbReference>
<dbReference type="InterPro" id="IPR011992">
    <property type="entry name" value="EF-hand-dom_pair"/>
</dbReference>
<dbReference type="Proteomes" id="UP000654075">
    <property type="component" value="Unassembled WGS sequence"/>
</dbReference>
<dbReference type="Gene3D" id="3.40.50.1820">
    <property type="entry name" value="alpha/beta hydrolase"/>
    <property type="match status" value="1"/>
</dbReference>
<dbReference type="InterPro" id="IPR050300">
    <property type="entry name" value="GDXG_lipolytic_enzyme"/>
</dbReference>
<evidence type="ECO:0000313" key="4">
    <source>
        <dbReference type="EMBL" id="CAE8640211.1"/>
    </source>
</evidence>
<name>A0A813HPW9_POLGL</name>
<sequence>MSRDEVARANAAFARFQHLNEANNTLELHKADLVQSLQYFGVKMPEMDQILQLAEEASMQSSLGADDFQQLVLKYLSAERRMLHSMFEQFDEEKTGQIAIACLVKILSALGYTPIRTRIKDVLSFVLEKGSSGVSSTDLVYFILLYRHVEGFSWKEVRALRELCAREGSWAPGNHTVPVSKMRVVLLGFFGATSLNKDIADLLCAQVCQARDAGQPEPSLSLPFVEVLVWARMHREFQFQDLLKKFTNCDLKGTGRLEQEEVRTLLVSCGFSLSEAAFREFLADSEDDPLGSNLQPMRRRSYGQSEDGLLDSEDIMFQPRAMGQWAERRRSVGQRRRSVGQSEDGTVASTAGQLDSEDGQLQAQLGSKDGKLDFDEFMNLMLTLQIREGFTKATPLLGLASLTASESSPAESGNGPEDDILPGMTSKPLFDFDFPYKDLLPKVTAYCYKALVANPSCCLDERFALGVARHTLRRQGTSWACTDATHCQDLVRGYRGDDAIWVPDDAKCSAPRILYIHGGSWMYGSPDSMAYGQLASKLSALSGAVVMLPDIPLLPIANYSGQITASLRALQFLASSDPPGCLGSGGHEAPIFIGGDSAGAGTALSLMLELNMNPKLLPKGKRLAGGFFYSPWTNLMCNTPDYYDHAFAKIVDTESFKHKNNNKNNNNNNNSIIKGKGVQGRSDESIYVGDIMFRGKPNSNAGGFQLNSKAYVGGHKRLLTDPVASPMYAQRTQIVGAAGGGGLPPLYFATGSSESILGDSVIFAQKAAAFGVKIRMDIFEGMWHVFPTYSEGCGEGEALLPGVIALNRTAQHVRHLAQFGTPFFGTAPGIPHTHLEYDHGLASREKWWAPEGAAAESEEAEGLSHALLAEENSSNNNRNNNNNKNDNNNYDNYQVDSSQSAAAAAAVFAADAQLDNKVADRFQLLAAALLGGVVTLLLQAVLPSLSWAFSSCRPGQRPCQAVGDPSPLLSGSAGGVANDASTLP</sequence>
<proteinExistence type="predicted"/>
<feature type="compositionally biased region" description="Polar residues" evidence="2">
    <location>
        <begin position="343"/>
        <end position="363"/>
    </location>
</feature>
<feature type="region of interest" description="Disordered" evidence="2">
    <location>
        <begin position="326"/>
        <end position="363"/>
    </location>
</feature>
<evidence type="ECO:0000259" key="3">
    <source>
        <dbReference type="Pfam" id="PF07859"/>
    </source>
</evidence>
<dbReference type="AlphaFoldDB" id="A0A813HPW9"/>
<keyword evidence="5" id="KW-1185">Reference proteome</keyword>
<feature type="region of interest" description="Disordered" evidence="2">
    <location>
        <begin position="872"/>
        <end position="894"/>
    </location>
</feature>
<gene>
    <name evidence="4" type="ORF">PGLA1383_LOCUS55130</name>
</gene>